<comment type="caution">
    <text evidence="2">The sequence shown here is derived from an EMBL/GenBank/DDBJ whole genome shotgun (WGS) entry which is preliminary data.</text>
</comment>
<gene>
    <name evidence="2" type="ORF">GCM10022200_10040</name>
</gene>
<keyword evidence="3" id="KW-1185">Reference proteome</keyword>
<dbReference type="InterPro" id="IPR050177">
    <property type="entry name" value="Lipid_A_modif_metabolic_enz"/>
</dbReference>
<dbReference type="PRINTS" id="PR01713">
    <property type="entry name" value="NUCEPIMERASE"/>
</dbReference>
<proteinExistence type="predicted"/>
<feature type="domain" description="NAD-dependent epimerase/dehydratase" evidence="1">
    <location>
        <begin position="169"/>
        <end position="278"/>
    </location>
</feature>
<reference evidence="3" key="1">
    <citation type="journal article" date="2019" name="Int. J. Syst. Evol. Microbiol.">
        <title>The Global Catalogue of Microorganisms (GCM) 10K type strain sequencing project: providing services to taxonomists for standard genome sequencing and annotation.</title>
        <authorList>
            <consortium name="The Broad Institute Genomics Platform"/>
            <consortium name="The Broad Institute Genome Sequencing Center for Infectious Disease"/>
            <person name="Wu L."/>
            <person name="Ma J."/>
        </authorList>
    </citation>
    <scope>NUCLEOTIDE SEQUENCE [LARGE SCALE GENOMIC DNA]</scope>
    <source>
        <strain evidence="3">JCM 16544</strain>
    </source>
</reference>
<dbReference type="RefSeq" id="WP_344736798.1">
    <property type="nucleotide sequence ID" value="NZ_BAAAYU010000001.1"/>
</dbReference>
<dbReference type="SUPFAM" id="SSF51735">
    <property type="entry name" value="NAD(P)-binding Rossmann-fold domains"/>
    <property type="match status" value="1"/>
</dbReference>
<dbReference type="Gene3D" id="3.40.50.720">
    <property type="entry name" value="NAD(P)-binding Rossmann-like Domain"/>
    <property type="match status" value="1"/>
</dbReference>
<sequence>MTRLLITGGAGFIGSRVVAAALADGIDVRVLDTISPHVHREPPALPEGVVLIRADVADSDAVGDALDGVDAVCHLAAKVGMETGFDDAPDYARDNVVGTAALLRAMATAGTSRLVLSSSMVVYGEGRYVDEAGRDRAPAPRGEDDLRAGMFEPRDIQTGGVLRPALVGEDAPVDPRSVYAITKLAQEQLAAAWARETGGCVAALRYHNVYGPGMPRDTPYAGVAAIFRSALERGEAPRVFEDGGQRRDFVHVDDVAAANLAALEWTDRRRGIRPFNVGSGTVSTVLDIARALAAASGGPDPVVTGRYRAADVRHITASSARARTELGWSARIGLEDGMRELATAPLRR</sequence>
<name>A0ABP7ACW0_9MICO</name>
<dbReference type="InterPro" id="IPR036291">
    <property type="entry name" value="NAD(P)-bd_dom_sf"/>
</dbReference>
<dbReference type="PANTHER" id="PTHR43245">
    <property type="entry name" value="BIFUNCTIONAL POLYMYXIN RESISTANCE PROTEIN ARNA"/>
    <property type="match status" value="1"/>
</dbReference>
<dbReference type="InterPro" id="IPR001509">
    <property type="entry name" value="Epimerase_deHydtase"/>
</dbReference>
<dbReference type="EMBL" id="BAAAYU010000001">
    <property type="protein sequence ID" value="GAA3629389.1"/>
    <property type="molecule type" value="Genomic_DNA"/>
</dbReference>
<protein>
    <submittedName>
        <fullName evidence="2">NAD-dependent epimerase/dehydratase family protein</fullName>
    </submittedName>
</protein>
<evidence type="ECO:0000313" key="3">
    <source>
        <dbReference type="Proteomes" id="UP001501697"/>
    </source>
</evidence>
<feature type="domain" description="NAD-dependent epimerase/dehydratase" evidence="1">
    <location>
        <begin position="5"/>
        <end position="129"/>
    </location>
</feature>
<dbReference type="PANTHER" id="PTHR43245:SF13">
    <property type="entry name" value="UDP-D-APIOSE_UDP-D-XYLOSE SYNTHASE 2"/>
    <property type="match status" value="1"/>
</dbReference>
<organism evidence="2 3">
    <name type="scientific">Microbacterium awajiense</name>
    <dbReference type="NCBI Taxonomy" id="415214"/>
    <lineage>
        <taxon>Bacteria</taxon>
        <taxon>Bacillati</taxon>
        <taxon>Actinomycetota</taxon>
        <taxon>Actinomycetes</taxon>
        <taxon>Micrococcales</taxon>
        <taxon>Microbacteriaceae</taxon>
        <taxon>Microbacterium</taxon>
    </lineage>
</organism>
<evidence type="ECO:0000313" key="2">
    <source>
        <dbReference type="EMBL" id="GAA3629389.1"/>
    </source>
</evidence>
<dbReference type="Proteomes" id="UP001501697">
    <property type="component" value="Unassembled WGS sequence"/>
</dbReference>
<dbReference type="Pfam" id="PF01370">
    <property type="entry name" value="Epimerase"/>
    <property type="match status" value="2"/>
</dbReference>
<accession>A0ABP7ACW0</accession>
<evidence type="ECO:0000259" key="1">
    <source>
        <dbReference type="Pfam" id="PF01370"/>
    </source>
</evidence>